<dbReference type="EMBL" id="BARU01011897">
    <property type="protein sequence ID" value="GAH34523.1"/>
    <property type="molecule type" value="Genomic_DNA"/>
</dbReference>
<dbReference type="AlphaFoldDB" id="X1GNG3"/>
<protein>
    <submittedName>
        <fullName evidence="1">Uncharacterized protein</fullName>
    </submittedName>
</protein>
<comment type="caution">
    <text evidence="1">The sequence shown here is derived from an EMBL/GenBank/DDBJ whole genome shotgun (WGS) entry which is preliminary data.</text>
</comment>
<reference evidence="1" key="1">
    <citation type="journal article" date="2014" name="Front. Microbiol.">
        <title>High frequency of phylogenetically diverse reductive dehalogenase-homologous genes in deep subseafloor sedimentary metagenomes.</title>
        <authorList>
            <person name="Kawai M."/>
            <person name="Futagami T."/>
            <person name="Toyoda A."/>
            <person name="Takaki Y."/>
            <person name="Nishi S."/>
            <person name="Hori S."/>
            <person name="Arai W."/>
            <person name="Tsubouchi T."/>
            <person name="Morono Y."/>
            <person name="Uchiyama I."/>
            <person name="Ito T."/>
            <person name="Fujiyama A."/>
            <person name="Inagaki F."/>
            <person name="Takami H."/>
        </authorList>
    </citation>
    <scope>NUCLEOTIDE SEQUENCE</scope>
    <source>
        <strain evidence="1">Expedition CK06-06</strain>
    </source>
</reference>
<evidence type="ECO:0000313" key="1">
    <source>
        <dbReference type="EMBL" id="GAH34523.1"/>
    </source>
</evidence>
<sequence>MQKTSFQNVCISPMGPLDGYGNNKGAKGAIIKFVPGSSDLDPTFGLHPELVRVYETAESTMLEILDELKGFKKLESGEKYERAR</sequence>
<proteinExistence type="predicted"/>
<gene>
    <name evidence="1" type="ORF">S03H2_22174</name>
</gene>
<accession>X1GNG3</accession>
<organism evidence="1">
    <name type="scientific">marine sediment metagenome</name>
    <dbReference type="NCBI Taxonomy" id="412755"/>
    <lineage>
        <taxon>unclassified sequences</taxon>
        <taxon>metagenomes</taxon>
        <taxon>ecological metagenomes</taxon>
    </lineage>
</organism>
<name>X1GNG3_9ZZZZ</name>